<accession>A0A8C0P3S9</accession>
<feature type="binding site" evidence="4">
    <location>
        <position position="558"/>
    </location>
    <ligand>
        <name>L-glutamate</name>
        <dbReference type="ChEBI" id="CHEBI:29985"/>
    </ligand>
</feature>
<comment type="caution">
    <text evidence="5">Lacks conserved residue(s) required for the propagation of feature annotation.</text>
</comment>
<dbReference type="NCBIfam" id="TIGR00066">
    <property type="entry name" value="g_glut_trans"/>
    <property type="match status" value="1"/>
</dbReference>
<dbReference type="AlphaFoldDB" id="A0A8C0P3S9"/>
<evidence type="ECO:0000256" key="3">
    <source>
        <dbReference type="PIRSR" id="PIRSR600101-1"/>
    </source>
</evidence>
<feature type="compositionally biased region" description="Polar residues" evidence="6">
    <location>
        <begin position="46"/>
        <end position="58"/>
    </location>
</feature>
<dbReference type="GO" id="GO:0103068">
    <property type="term" value="F:leukotriene C4 gamma-glutamyl transferase activity"/>
    <property type="evidence" value="ECO:0007669"/>
    <property type="project" value="UniProtKB-EC"/>
</dbReference>
<keyword evidence="5" id="KW-0472">Membrane</keyword>
<keyword evidence="2" id="KW-0325">Glycoprotein</keyword>
<dbReference type="Pfam" id="PF01019">
    <property type="entry name" value="G_glu_transpept"/>
    <property type="match status" value="1"/>
</dbReference>
<dbReference type="GO" id="GO:0036374">
    <property type="term" value="F:glutathione hydrolase activity"/>
    <property type="evidence" value="ECO:0007669"/>
    <property type="project" value="UniProtKB-UniRule"/>
</dbReference>
<feature type="transmembrane region" description="Helical" evidence="5">
    <location>
        <begin position="139"/>
        <end position="163"/>
    </location>
</feature>
<dbReference type="InterPro" id="IPR000101">
    <property type="entry name" value="GGT_peptidase"/>
</dbReference>
<dbReference type="Proteomes" id="UP000694429">
    <property type="component" value="Chromosome 26"/>
</dbReference>
<dbReference type="InterPro" id="IPR043138">
    <property type="entry name" value="GGT_lsub"/>
</dbReference>
<reference evidence="7" key="1">
    <citation type="submission" date="2019-03" db="EMBL/GenBank/DDBJ databases">
        <authorList>
            <person name="Warren W.C."/>
            <person name="Johnson G.S."/>
        </authorList>
    </citation>
    <scope>NUCLEOTIDE SEQUENCE [LARGE SCALE GENOMIC DNA]</scope>
    <source>
        <strain evidence="7">Basenji</strain>
    </source>
</reference>
<evidence type="ECO:0000256" key="1">
    <source>
        <dbReference type="ARBA" id="ARBA00009381"/>
    </source>
</evidence>
<evidence type="ECO:0000256" key="2">
    <source>
        <dbReference type="ARBA" id="ARBA00023180"/>
    </source>
</evidence>
<feature type="binding site" evidence="4">
    <location>
        <begin position="534"/>
        <end position="536"/>
    </location>
    <ligand>
        <name>L-glutamate</name>
        <dbReference type="ChEBI" id="CHEBI:29985"/>
    </ligand>
</feature>
<comment type="subcellular location">
    <subcellularLocation>
        <location evidence="5">Membrane</location>
        <topology evidence="5">Single-pass type II membrane protein</topology>
    </subcellularLocation>
</comment>
<feature type="binding site" evidence="4">
    <location>
        <begin position="586"/>
        <end position="587"/>
    </location>
    <ligand>
        <name>L-glutamate</name>
        <dbReference type="ChEBI" id="CHEBI:29985"/>
    </ligand>
</feature>
<dbReference type="FunFam" id="3.60.20.40:FF:000007">
    <property type="entry name" value="Glutathione hydrolase 1 proenzyme"/>
    <property type="match status" value="1"/>
</dbReference>
<dbReference type="Gene3D" id="1.10.246.130">
    <property type="match status" value="1"/>
</dbReference>
<comment type="catalytic activity">
    <reaction evidence="5">
        <text>an N-terminal (5-L-glutamyl)-[peptide] + an alpha-amino acid = 5-L-glutamyl amino acid + an N-terminal L-alpha-aminoacyl-[peptide]</text>
        <dbReference type="Rhea" id="RHEA:23904"/>
        <dbReference type="Rhea" id="RHEA-COMP:9780"/>
        <dbReference type="Rhea" id="RHEA-COMP:9795"/>
        <dbReference type="ChEBI" id="CHEBI:77644"/>
        <dbReference type="ChEBI" id="CHEBI:78597"/>
        <dbReference type="ChEBI" id="CHEBI:78599"/>
        <dbReference type="ChEBI" id="CHEBI:78608"/>
        <dbReference type="EC" id="2.3.2.2"/>
    </reaction>
</comment>
<comment type="catalytic activity">
    <reaction evidence="5">
        <text>glutathione + H2O = L-cysteinylglycine + L-glutamate</text>
        <dbReference type="Rhea" id="RHEA:28807"/>
        <dbReference type="ChEBI" id="CHEBI:15377"/>
        <dbReference type="ChEBI" id="CHEBI:29985"/>
        <dbReference type="ChEBI" id="CHEBI:57925"/>
        <dbReference type="ChEBI" id="CHEBI:61694"/>
        <dbReference type="EC" id="3.4.19.13"/>
    </reaction>
</comment>
<feature type="transmembrane region" description="Helical" evidence="5">
    <location>
        <begin position="202"/>
        <end position="229"/>
    </location>
</feature>
<feature type="binding site" evidence="4">
    <location>
        <position position="242"/>
    </location>
    <ligand>
        <name>L-glutamate</name>
        <dbReference type="ChEBI" id="CHEBI:29985"/>
    </ligand>
</feature>
<reference evidence="7" key="2">
    <citation type="submission" date="2025-08" db="UniProtKB">
        <authorList>
            <consortium name="Ensembl"/>
        </authorList>
    </citation>
    <scope>IDENTIFICATION</scope>
</reference>
<keyword evidence="5" id="KW-0378">Hydrolase</keyword>
<comment type="pathway">
    <text evidence="5">Sulfur metabolism; glutathione metabolism.</text>
</comment>
<gene>
    <name evidence="7" type="primary">GGT1</name>
</gene>
<keyword evidence="5" id="KW-1133">Transmembrane helix</keyword>
<keyword evidence="5" id="KW-0812">Transmembrane</keyword>
<dbReference type="InterPro" id="IPR055262">
    <property type="entry name" value="GGT_CS"/>
</dbReference>
<dbReference type="Gene3D" id="3.60.20.40">
    <property type="match status" value="1"/>
</dbReference>
<organism evidence="7 8">
    <name type="scientific">Canis lupus familiaris</name>
    <name type="common">Dog</name>
    <name type="synonym">Canis familiaris</name>
    <dbReference type="NCBI Taxonomy" id="9615"/>
    <lineage>
        <taxon>Eukaryota</taxon>
        <taxon>Metazoa</taxon>
        <taxon>Chordata</taxon>
        <taxon>Craniata</taxon>
        <taxon>Vertebrata</taxon>
        <taxon>Euteleostomi</taxon>
        <taxon>Mammalia</taxon>
        <taxon>Eutheria</taxon>
        <taxon>Laurasiatheria</taxon>
        <taxon>Carnivora</taxon>
        <taxon>Caniformia</taxon>
        <taxon>Canidae</taxon>
        <taxon>Canis</taxon>
    </lineage>
</organism>
<feature type="region of interest" description="Disordered" evidence="6">
    <location>
        <begin position="39"/>
        <end position="65"/>
    </location>
</feature>
<name>A0A8C0P3S9_CANLF</name>
<dbReference type="PROSITE" id="PS00462">
    <property type="entry name" value="G_GLU_TRANSPEPTIDASE"/>
    <property type="match status" value="1"/>
</dbReference>
<keyword evidence="5" id="KW-0012">Acyltransferase</keyword>
<evidence type="ECO:0000313" key="7">
    <source>
        <dbReference type="Ensembl" id="ENSCAFP00030035579.1"/>
    </source>
</evidence>
<dbReference type="Ensembl" id="ENSCAFT00030040767.1">
    <property type="protein sequence ID" value="ENSCAFP00030035579.1"/>
    <property type="gene ID" value="ENSCAFG00030022118.1"/>
</dbReference>
<dbReference type="PANTHER" id="PTHR11686">
    <property type="entry name" value="GAMMA GLUTAMYL TRANSPEPTIDASE"/>
    <property type="match status" value="1"/>
</dbReference>
<evidence type="ECO:0000256" key="6">
    <source>
        <dbReference type="SAM" id="MobiDB-lite"/>
    </source>
</evidence>
<dbReference type="FunFam" id="1.10.246.130:FF:000002">
    <property type="entry name" value="glutathione hydrolase 1 proenzyme"/>
    <property type="match status" value="1"/>
</dbReference>
<protein>
    <recommendedName>
        <fullName evidence="5">Glutathione hydrolase</fullName>
        <ecNumber evidence="5">2.3.2.2</ecNumber>
        <ecNumber evidence="5">3.4.19.13</ecNumber>
    </recommendedName>
    <alternativeName>
        <fullName evidence="5">Gamma-glutamyltransferase</fullName>
    </alternativeName>
    <alternativeName>
        <fullName evidence="5">Gamma-glutamyltranspeptidase</fullName>
    </alternativeName>
</protein>
<sequence>MTSDSGAVLSARLDFLEDSLLSILLRHLQLPHGVAVCPGQPRAPSGTRQTNLAMSQSRTSEEQELSWDTTNLGPQENEEAAWSGYLSGADPVAADHRGKSQLYHQLSQPSPPGFCCHPCRQSVGLSSADKGSRGAMRKLYVVVTLVGVAIVLILIIGLCLWLPSASKSNNHVYPRAAVATDAKHCSEIGRDVLEDGGSAVDAAIAALLCVGLLNVHSMGIGGGLFLTIYNSTTRKVEIINAREVAPGLASDNMFNSSEQSQTGGLSVAVPGELRGYELAHQRHGRLPWARLFQPSIQLALQGFPVGKGLAAALKKNRAIIEQKTELCEVFCHNGKVLQEGDIVTMPRLAETYKTLASEGAQAFYNGSLTAQIVKDIQAAGGIVTAKDLNNYRANLIENPLNISLGDSQLYVPSAPLSGPVLALILNILKGYNFSRASVETPEQKGLTYHRIVEAFRFAYAKRTLLGDPKFVSVMEVVRNMSSEFFAAQLRARISDNTTHPTSYYEPEFYTPDDGGTAHLSVVAEDGSAVSATSTINLYFGSKVRSNVSGILFNDEMDDFSSPNITNQFGVPPSPANFIKPGKQPLSSMCPAIIVGQDGRVRMVVGASGGTQITTATALAIIHNLWFGYDVKRAVEEPRLHNQLLPNTTTLEKDIDEAVTEALKMRHHNTELTSNFIAVVQAIVHTAGGWAAASDSRKGGEPAGY</sequence>
<evidence type="ECO:0000256" key="4">
    <source>
        <dbReference type="PIRSR" id="PIRSR600101-2"/>
    </source>
</evidence>
<comment type="function">
    <text evidence="5">Cleaves the gamma-glutamyl peptide bond of glutathione and glutathione conjugates.</text>
</comment>
<dbReference type="InterPro" id="IPR029055">
    <property type="entry name" value="Ntn_hydrolases_N"/>
</dbReference>
<dbReference type="GO" id="GO:0006751">
    <property type="term" value="P:glutathione catabolic process"/>
    <property type="evidence" value="ECO:0007669"/>
    <property type="project" value="UniProtKB-UniRule"/>
</dbReference>
<dbReference type="InterPro" id="IPR043137">
    <property type="entry name" value="GGT_ssub_C"/>
</dbReference>
<feature type="binding site" evidence="4">
    <location>
        <position position="609"/>
    </location>
    <ligand>
        <name>L-glutamate</name>
        <dbReference type="ChEBI" id="CHEBI:29985"/>
    </ligand>
</feature>
<dbReference type="EC" id="2.3.2.2" evidence="5"/>
<comment type="catalytic activity">
    <reaction evidence="5">
        <text>an S-substituted glutathione + H2O = an S-substituted L-cysteinylglycine + L-glutamate</text>
        <dbReference type="Rhea" id="RHEA:59468"/>
        <dbReference type="ChEBI" id="CHEBI:15377"/>
        <dbReference type="ChEBI" id="CHEBI:29985"/>
        <dbReference type="ChEBI" id="CHEBI:90779"/>
        <dbReference type="ChEBI" id="CHEBI:143103"/>
        <dbReference type="EC" id="3.4.19.13"/>
    </reaction>
</comment>
<comment type="similarity">
    <text evidence="1">Belongs to the gamma-glutamyltransferase family.</text>
</comment>
<dbReference type="EC" id="3.4.19.13" evidence="5"/>
<proteinExistence type="inferred from homology"/>
<dbReference type="GO" id="GO:0016020">
    <property type="term" value="C:membrane"/>
    <property type="evidence" value="ECO:0007669"/>
    <property type="project" value="UniProtKB-SubCell"/>
</dbReference>
<evidence type="ECO:0000256" key="5">
    <source>
        <dbReference type="RuleBase" id="RU368068"/>
    </source>
</evidence>
<dbReference type="SUPFAM" id="SSF56235">
    <property type="entry name" value="N-terminal nucleophile aminohydrolases (Ntn hydrolases)"/>
    <property type="match status" value="1"/>
</dbReference>
<keyword evidence="5" id="KW-0808">Transferase</keyword>
<evidence type="ECO:0000313" key="8">
    <source>
        <dbReference type="Proteomes" id="UP000694429"/>
    </source>
</evidence>
<dbReference type="PRINTS" id="PR01210">
    <property type="entry name" value="GGTRANSPTASE"/>
</dbReference>
<feature type="active site" description="Nucleophile" evidence="3">
    <location>
        <position position="516"/>
    </location>
</feature>
<dbReference type="PANTHER" id="PTHR11686:SF56">
    <property type="entry name" value="GLUTATHIONE HYDROLASE 1 PROENZYME-RELATED"/>
    <property type="match status" value="1"/>
</dbReference>